<protein>
    <submittedName>
        <fullName evidence="3">Pr6Pr family membrane protein</fullName>
    </submittedName>
</protein>
<dbReference type="NCBIfam" id="NF038065">
    <property type="entry name" value="Pr6Pr"/>
    <property type="match status" value="1"/>
</dbReference>
<dbReference type="Proteomes" id="UP000675920">
    <property type="component" value="Unplaced"/>
</dbReference>
<reference evidence="3" key="1">
    <citation type="submission" date="2025-08" db="UniProtKB">
        <authorList>
            <consortium name="RefSeq"/>
        </authorList>
    </citation>
    <scope>IDENTIFICATION</scope>
</reference>
<accession>A0A8B6X9K2</accession>
<proteinExistence type="predicted"/>
<name>A0A8B6X9K2_9BURK</name>
<keyword evidence="1" id="KW-0812">Transmembrane</keyword>
<dbReference type="RefSeq" id="WP_051378756.1">
    <property type="nucleotide sequence ID" value="NZ_AXWS01000014.1"/>
</dbReference>
<evidence type="ECO:0000256" key="1">
    <source>
        <dbReference type="SAM" id="Phobius"/>
    </source>
</evidence>
<evidence type="ECO:0000313" key="3">
    <source>
        <dbReference type="RefSeq" id="WP_051378756.1"/>
    </source>
</evidence>
<organism evidence="2 3">
    <name type="scientific">Derxia gummosa DSM 723</name>
    <dbReference type="NCBI Taxonomy" id="1121388"/>
    <lineage>
        <taxon>Bacteria</taxon>
        <taxon>Pseudomonadati</taxon>
        <taxon>Pseudomonadota</taxon>
        <taxon>Betaproteobacteria</taxon>
        <taxon>Burkholderiales</taxon>
        <taxon>Alcaligenaceae</taxon>
        <taxon>Derxia</taxon>
    </lineage>
</organism>
<evidence type="ECO:0000313" key="2">
    <source>
        <dbReference type="Proteomes" id="UP000675920"/>
    </source>
</evidence>
<feature type="transmembrane region" description="Helical" evidence="1">
    <location>
        <begin position="119"/>
        <end position="139"/>
    </location>
</feature>
<dbReference type="AlphaFoldDB" id="A0A8B6X9K2"/>
<keyword evidence="2" id="KW-1185">Reference proteome</keyword>
<feature type="transmembrane region" description="Helical" evidence="1">
    <location>
        <begin position="89"/>
        <end position="107"/>
    </location>
</feature>
<keyword evidence="1" id="KW-0472">Membrane</keyword>
<sequence length="229" mass="24556">MSLPSPSSLSLPARAFAGALAVFTWASLVFQLVLALEYSLGIGRTLPAALGVYFGYFTILTNGLVALAASFGALAPASPAGRWLLRPRVSGGITAAIVLVGLGHHFLLRAMAPDAGPQWLADTLLHYCTPPAWCLWWWWAARSQPLASRDVALWCGYPVGYFVMTLLRGAVTGLYPYPFLELPVIGLERTLVNAFALLGVFAATGYALVALDRLARRASHLARSTSQPQ</sequence>
<feature type="transmembrane region" description="Helical" evidence="1">
    <location>
        <begin position="191"/>
        <end position="211"/>
    </location>
</feature>
<feature type="transmembrane region" description="Helical" evidence="1">
    <location>
        <begin position="151"/>
        <end position="171"/>
    </location>
</feature>
<feature type="transmembrane region" description="Helical" evidence="1">
    <location>
        <begin position="51"/>
        <end position="77"/>
    </location>
</feature>
<dbReference type="InterPro" id="IPR049713">
    <property type="entry name" value="Pr6Pr-like"/>
</dbReference>
<dbReference type="OrthoDB" id="9809977at2"/>
<keyword evidence="1" id="KW-1133">Transmembrane helix</keyword>